<feature type="transmembrane region" description="Helical" evidence="2">
    <location>
        <begin position="151"/>
        <end position="173"/>
    </location>
</feature>
<evidence type="ECO:0008006" key="6">
    <source>
        <dbReference type="Google" id="ProtNLM"/>
    </source>
</evidence>
<feature type="signal peptide" evidence="3">
    <location>
        <begin position="1"/>
        <end position="27"/>
    </location>
</feature>
<evidence type="ECO:0000313" key="4">
    <source>
        <dbReference type="EMBL" id="SIQ12002.1"/>
    </source>
</evidence>
<evidence type="ECO:0000313" key="5">
    <source>
        <dbReference type="Proteomes" id="UP000186004"/>
    </source>
</evidence>
<dbReference type="AlphaFoldDB" id="A0A1N6Q639"/>
<keyword evidence="2" id="KW-0812">Transmembrane</keyword>
<gene>
    <name evidence="4" type="ORF">SAMN05444858_101191</name>
</gene>
<evidence type="ECO:0000256" key="1">
    <source>
        <dbReference type="SAM" id="MobiDB-lite"/>
    </source>
</evidence>
<keyword evidence="3" id="KW-0732">Signal</keyword>
<accession>A0A1N6Q639</accession>
<reference evidence="4 5" key="1">
    <citation type="submission" date="2017-01" db="EMBL/GenBank/DDBJ databases">
        <authorList>
            <person name="Mah S.A."/>
            <person name="Swanson W.J."/>
            <person name="Moy G.W."/>
            <person name="Vacquier V.D."/>
        </authorList>
    </citation>
    <scope>NUCLEOTIDE SEQUENCE [LARGE SCALE GENOMIC DNA]</scope>
    <source>
        <strain evidence="4 5">DSM 45758</strain>
    </source>
</reference>
<sequence>MTRTWKALAALLAGLALILLTAAPAAAHTGKLKLTVAGDGADGVTVQAVYADGHRLDQLVRLTLTAVGPDGQRVGPLQLEPAPEGQGFYTSGPLLSPGRWRVTVAAPAPNRSEASAQVQARPAQSPAPAVPAAATAPAADARATSGAGSAWWWPIGLSVLVLAALAVALPMLLTRRRTDG</sequence>
<proteinExistence type="predicted"/>
<feature type="region of interest" description="Disordered" evidence="1">
    <location>
        <begin position="111"/>
        <end position="133"/>
    </location>
</feature>
<feature type="chain" id="PRO_5009937627" description="CopC domain-containing protein" evidence="3">
    <location>
        <begin position="28"/>
        <end position="180"/>
    </location>
</feature>
<dbReference type="OrthoDB" id="4258031at2"/>
<keyword evidence="5" id="KW-1185">Reference proteome</keyword>
<feature type="compositionally biased region" description="Low complexity" evidence="1">
    <location>
        <begin position="114"/>
        <end position="133"/>
    </location>
</feature>
<name>A0A1N6Q639_9ACTN</name>
<dbReference type="EMBL" id="FTNF01000001">
    <property type="protein sequence ID" value="SIQ12002.1"/>
    <property type="molecule type" value="Genomic_DNA"/>
</dbReference>
<evidence type="ECO:0000256" key="2">
    <source>
        <dbReference type="SAM" id="Phobius"/>
    </source>
</evidence>
<evidence type="ECO:0000256" key="3">
    <source>
        <dbReference type="SAM" id="SignalP"/>
    </source>
</evidence>
<organism evidence="4 5">
    <name type="scientific">Micromonospora avicenniae</name>
    <dbReference type="NCBI Taxonomy" id="1198245"/>
    <lineage>
        <taxon>Bacteria</taxon>
        <taxon>Bacillati</taxon>
        <taxon>Actinomycetota</taxon>
        <taxon>Actinomycetes</taxon>
        <taxon>Micromonosporales</taxon>
        <taxon>Micromonosporaceae</taxon>
        <taxon>Micromonospora</taxon>
    </lineage>
</organism>
<protein>
    <recommendedName>
        <fullName evidence="6">CopC domain-containing protein</fullName>
    </recommendedName>
</protein>
<keyword evidence="2" id="KW-0472">Membrane</keyword>
<dbReference type="RefSeq" id="WP_076466640.1">
    <property type="nucleotide sequence ID" value="NZ_FTNF01000001.1"/>
</dbReference>
<dbReference type="Proteomes" id="UP000186004">
    <property type="component" value="Unassembled WGS sequence"/>
</dbReference>
<keyword evidence="2" id="KW-1133">Transmembrane helix</keyword>